<evidence type="ECO:0000256" key="1">
    <source>
        <dbReference type="SAM" id="SignalP"/>
    </source>
</evidence>
<dbReference type="AlphaFoldDB" id="A0A679KHZ7"/>
<reference evidence="2" key="1">
    <citation type="submission" date="2019-12" db="EMBL/GenBank/DDBJ databases">
        <authorList>
            <person name="Cremers G."/>
        </authorList>
    </citation>
    <scope>NUCLEOTIDE SEQUENCE</scope>
    <source>
        <strain evidence="2">Mbul2</strain>
    </source>
</reference>
<gene>
    <name evidence="2" type="ORF">MBLL_04474</name>
</gene>
<evidence type="ECO:0000313" key="2">
    <source>
        <dbReference type="EMBL" id="CAA2145354.1"/>
    </source>
</evidence>
<evidence type="ECO:0008006" key="3">
    <source>
        <dbReference type="Google" id="ProtNLM"/>
    </source>
</evidence>
<keyword evidence="1" id="KW-0732">Signal</keyword>
<feature type="signal peptide" evidence="1">
    <location>
        <begin position="1"/>
        <end position="19"/>
    </location>
</feature>
<dbReference type="EMBL" id="LR743511">
    <property type="protein sequence ID" value="CAA2145354.1"/>
    <property type="molecule type" value="Genomic_DNA"/>
</dbReference>
<accession>A0A679KHZ7</accession>
<proteinExistence type="predicted"/>
<name>A0A679KHZ7_9HYPH</name>
<sequence>MPIRATLVFAGLASFTVLATGVGTAEASCLRQVTNRSTFTLVVGQGGSPTVTVRPGTSRTIRIDGPAPVDISGYCGRGLRGGVPLGQPVLRRSFAVTAVKDRCFYQVGNGFFERELGPSFFPREDAGAFALNNPRQGDLALGPSAAACAAIR</sequence>
<organism evidence="2">
    <name type="scientific">Methylobacterium bullatum</name>
    <dbReference type="NCBI Taxonomy" id="570505"/>
    <lineage>
        <taxon>Bacteria</taxon>
        <taxon>Pseudomonadati</taxon>
        <taxon>Pseudomonadota</taxon>
        <taxon>Alphaproteobacteria</taxon>
        <taxon>Hyphomicrobiales</taxon>
        <taxon>Methylobacteriaceae</taxon>
        <taxon>Methylobacterium</taxon>
    </lineage>
</organism>
<protein>
    <recommendedName>
        <fullName evidence="3">Secreted protein</fullName>
    </recommendedName>
</protein>
<feature type="chain" id="PRO_5025328742" description="Secreted protein" evidence="1">
    <location>
        <begin position="20"/>
        <end position="152"/>
    </location>
</feature>